<comment type="caution">
    <text evidence="1">The sequence shown here is derived from an EMBL/GenBank/DDBJ whole genome shotgun (WGS) entry which is preliminary data.</text>
</comment>
<organism evidence="1 2">
    <name type="scientific">Allacma fusca</name>
    <dbReference type="NCBI Taxonomy" id="39272"/>
    <lineage>
        <taxon>Eukaryota</taxon>
        <taxon>Metazoa</taxon>
        <taxon>Ecdysozoa</taxon>
        <taxon>Arthropoda</taxon>
        <taxon>Hexapoda</taxon>
        <taxon>Collembola</taxon>
        <taxon>Symphypleona</taxon>
        <taxon>Sminthuridae</taxon>
        <taxon>Allacma</taxon>
    </lineage>
</organism>
<dbReference type="Proteomes" id="UP000708208">
    <property type="component" value="Unassembled WGS sequence"/>
</dbReference>
<protein>
    <submittedName>
        <fullName evidence="1">Uncharacterized protein</fullName>
    </submittedName>
</protein>
<name>A0A8J2JYX0_9HEXA</name>
<dbReference type="EMBL" id="CAJVCH010179385">
    <property type="protein sequence ID" value="CAG7729495.1"/>
    <property type="molecule type" value="Genomic_DNA"/>
</dbReference>
<sequence length="130" mass="14713">MANDLLESTTGYFQYRGCVDHNLWGGRDNREEMDNGVTGRAQFASQILVFAQINRNIKPEAIFNLGSSKFSLPTICQSGPDQISRFLMVNRGVLQTWTRPDFLDPLVPPAPKDHRFKLQHLAHSSSFQCT</sequence>
<reference evidence="1" key="1">
    <citation type="submission" date="2021-06" db="EMBL/GenBank/DDBJ databases">
        <authorList>
            <person name="Hodson N. C."/>
            <person name="Mongue J. A."/>
            <person name="Jaron S. K."/>
        </authorList>
    </citation>
    <scope>NUCLEOTIDE SEQUENCE</scope>
</reference>
<dbReference type="AlphaFoldDB" id="A0A8J2JYX0"/>
<keyword evidence="2" id="KW-1185">Reference proteome</keyword>
<evidence type="ECO:0000313" key="2">
    <source>
        <dbReference type="Proteomes" id="UP000708208"/>
    </source>
</evidence>
<proteinExistence type="predicted"/>
<gene>
    <name evidence="1" type="ORF">AFUS01_LOCUS18206</name>
</gene>
<evidence type="ECO:0000313" key="1">
    <source>
        <dbReference type="EMBL" id="CAG7729495.1"/>
    </source>
</evidence>
<accession>A0A8J2JYX0</accession>